<dbReference type="AlphaFoldDB" id="A0A6B8MTB3"/>
<name>A0A6B8MTB3_KLEOX</name>
<dbReference type="Gene3D" id="3.40.50.10400">
    <property type="entry name" value="Hypothetical protein PA1492"/>
    <property type="match status" value="1"/>
</dbReference>
<reference evidence="1 2" key="1">
    <citation type="submission" date="2019-11" db="EMBL/GenBank/DDBJ databases">
        <title>Isolation and Application of One Kind of P-Hydroxybenzoic Acid Degrading Bacterium in Mitigating Cropping Obstacle of Cucumber.</title>
        <authorList>
            <person name="Wu F."/>
            <person name="An Y."/>
        </authorList>
    </citation>
    <scope>NUCLEOTIDE SEQUENCE [LARGE SCALE GENOMIC DNA]</scope>
    <source>
        <strain evidence="1 2">P620</strain>
    </source>
</reference>
<protein>
    <submittedName>
        <fullName evidence="1">NUDIX hydrolase</fullName>
    </submittedName>
</protein>
<dbReference type="OrthoDB" id="9796022at2"/>
<gene>
    <name evidence="1" type="ORF">GJ746_05830</name>
</gene>
<proteinExistence type="predicted"/>
<dbReference type="GO" id="GO:0016787">
    <property type="term" value="F:hydrolase activity"/>
    <property type="evidence" value="ECO:0007669"/>
    <property type="project" value="UniProtKB-KW"/>
</dbReference>
<accession>A0A6B8MTB3</accession>
<evidence type="ECO:0000313" key="2">
    <source>
        <dbReference type="Proteomes" id="UP000427108"/>
    </source>
</evidence>
<dbReference type="RefSeq" id="WP_154679336.1">
    <property type="nucleotide sequence ID" value="NZ_CP046115.1"/>
</dbReference>
<sequence>MKKLLILIAGPVRSGTQNRPELIEANLNNMAQVALSVYKKGHIPVVGEWLALPIAKAAGSTQIGDEISEAYLYPVAHRLISRCDAILRLPGESRGADLDIEEGKKMGLSIYYALEEIPDCQAR</sequence>
<evidence type="ECO:0000313" key="1">
    <source>
        <dbReference type="EMBL" id="QGN36840.1"/>
    </source>
</evidence>
<dbReference type="EMBL" id="CP046115">
    <property type="protein sequence ID" value="QGN36840.1"/>
    <property type="molecule type" value="Genomic_DNA"/>
</dbReference>
<keyword evidence="1" id="KW-0378">Hydrolase</keyword>
<organism evidence="1 2">
    <name type="scientific">Klebsiella oxytoca</name>
    <dbReference type="NCBI Taxonomy" id="571"/>
    <lineage>
        <taxon>Bacteria</taxon>
        <taxon>Pseudomonadati</taxon>
        <taxon>Pseudomonadota</taxon>
        <taxon>Gammaproteobacteria</taxon>
        <taxon>Enterobacterales</taxon>
        <taxon>Enterobacteriaceae</taxon>
        <taxon>Klebsiella/Raoultella group</taxon>
        <taxon>Klebsiella</taxon>
    </lineage>
</organism>
<dbReference type="Proteomes" id="UP000427108">
    <property type="component" value="Chromosome"/>
</dbReference>